<feature type="transmembrane region" description="Helical" evidence="1">
    <location>
        <begin position="273"/>
        <end position="294"/>
    </location>
</feature>
<dbReference type="GO" id="GO:0043332">
    <property type="term" value="C:mating projection tip"/>
    <property type="evidence" value="ECO:0007669"/>
    <property type="project" value="TreeGrafter"/>
</dbReference>
<dbReference type="GO" id="GO:0016020">
    <property type="term" value="C:membrane"/>
    <property type="evidence" value="ECO:0007669"/>
    <property type="project" value="InterPro"/>
</dbReference>
<feature type="transmembrane region" description="Helical" evidence="1">
    <location>
        <begin position="21"/>
        <end position="43"/>
    </location>
</feature>
<accession>A0A9P4IAF3</accession>
<gene>
    <name evidence="2" type="ORF">NA57DRAFT_79073</name>
</gene>
<dbReference type="AlphaFoldDB" id="A0A9P4IAF3"/>
<dbReference type="GO" id="GO:0000747">
    <property type="term" value="P:conjugation with cellular fusion"/>
    <property type="evidence" value="ECO:0007669"/>
    <property type="project" value="TreeGrafter"/>
</dbReference>
<evidence type="ECO:0000313" key="3">
    <source>
        <dbReference type="Proteomes" id="UP000799772"/>
    </source>
</evidence>
<name>A0A9P4IAF3_9PEZI</name>
<dbReference type="PANTHER" id="PTHR28092">
    <property type="entry name" value="FACTOR-INDUCED GENE 1 PROTEIN"/>
    <property type="match status" value="1"/>
</dbReference>
<dbReference type="EMBL" id="ML978131">
    <property type="protein sequence ID" value="KAF2095344.1"/>
    <property type="molecule type" value="Genomic_DNA"/>
</dbReference>
<keyword evidence="1" id="KW-0472">Membrane</keyword>
<evidence type="ECO:0000313" key="2">
    <source>
        <dbReference type="EMBL" id="KAF2095344.1"/>
    </source>
</evidence>
<proteinExistence type="predicted"/>
<organism evidence="2 3">
    <name type="scientific">Rhizodiscina lignyota</name>
    <dbReference type="NCBI Taxonomy" id="1504668"/>
    <lineage>
        <taxon>Eukaryota</taxon>
        <taxon>Fungi</taxon>
        <taxon>Dikarya</taxon>
        <taxon>Ascomycota</taxon>
        <taxon>Pezizomycotina</taxon>
        <taxon>Dothideomycetes</taxon>
        <taxon>Pleosporomycetidae</taxon>
        <taxon>Aulographales</taxon>
        <taxon>Rhizodiscinaceae</taxon>
        <taxon>Rhizodiscina</taxon>
    </lineage>
</organism>
<dbReference type="Proteomes" id="UP000799772">
    <property type="component" value="Unassembled WGS sequence"/>
</dbReference>
<keyword evidence="1" id="KW-1133">Transmembrane helix</keyword>
<keyword evidence="1" id="KW-0812">Transmembrane</keyword>
<dbReference type="Pfam" id="PF12351">
    <property type="entry name" value="Fig1"/>
    <property type="match status" value="1"/>
</dbReference>
<feature type="transmembrane region" description="Helical" evidence="1">
    <location>
        <begin position="88"/>
        <end position="110"/>
    </location>
</feature>
<dbReference type="InterPro" id="IPR033481">
    <property type="entry name" value="Dni1/Fig1"/>
</dbReference>
<protein>
    <submittedName>
        <fullName evidence="2">Uncharacterized protein</fullName>
    </submittedName>
</protein>
<reference evidence="2" key="1">
    <citation type="journal article" date="2020" name="Stud. Mycol.">
        <title>101 Dothideomycetes genomes: a test case for predicting lifestyles and emergence of pathogens.</title>
        <authorList>
            <person name="Haridas S."/>
            <person name="Albert R."/>
            <person name="Binder M."/>
            <person name="Bloem J."/>
            <person name="Labutti K."/>
            <person name="Salamov A."/>
            <person name="Andreopoulos B."/>
            <person name="Baker S."/>
            <person name="Barry K."/>
            <person name="Bills G."/>
            <person name="Bluhm B."/>
            <person name="Cannon C."/>
            <person name="Castanera R."/>
            <person name="Culley D."/>
            <person name="Daum C."/>
            <person name="Ezra D."/>
            <person name="Gonzalez J."/>
            <person name="Henrissat B."/>
            <person name="Kuo A."/>
            <person name="Liang C."/>
            <person name="Lipzen A."/>
            <person name="Lutzoni F."/>
            <person name="Magnuson J."/>
            <person name="Mondo S."/>
            <person name="Nolan M."/>
            <person name="Ohm R."/>
            <person name="Pangilinan J."/>
            <person name="Park H.-J."/>
            <person name="Ramirez L."/>
            <person name="Alfaro M."/>
            <person name="Sun H."/>
            <person name="Tritt A."/>
            <person name="Yoshinaga Y."/>
            <person name="Zwiers L.-H."/>
            <person name="Turgeon B."/>
            <person name="Goodwin S."/>
            <person name="Spatafora J."/>
            <person name="Crous P."/>
            <person name="Grigoriev I."/>
        </authorList>
    </citation>
    <scope>NUCLEOTIDE SEQUENCE</scope>
    <source>
        <strain evidence="2">CBS 133067</strain>
    </source>
</reference>
<feature type="transmembrane region" description="Helical" evidence="1">
    <location>
        <begin position="214"/>
        <end position="235"/>
    </location>
</feature>
<feature type="transmembrane region" description="Helical" evidence="1">
    <location>
        <begin position="55"/>
        <end position="76"/>
    </location>
</feature>
<comment type="caution">
    <text evidence="2">The sequence shown here is derived from an EMBL/GenBank/DDBJ whole genome shotgun (WGS) entry which is preliminary data.</text>
</comment>
<dbReference type="PANTHER" id="PTHR28092:SF1">
    <property type="entry name" value="FACTOR-INDUCED GENE 1 PROTEIN"/>
    <property type="match status" value="1"/>
</dbReference>
<sequence length="319" mass="34572">MEETPCLVTPSRKAWLWRIPTWIYAIFVFALCIIAAVLALVILVACSPNGNEPNVYLLSVSFYATLSPIGTFPIFNTTLSSSRASERLGYSGICITPGGSGYLCSSPVFLPSPPFPPGFIRTLEVRTGYFGVQAWSADTGWVGCEDASSWAQDGRDHLGLLDGVDNFRRHGLRPGMMIATFALIVMVLFGFLVRIGFRNTLRYTNRRARPIPQVFGASLTILLFAAAFVAVFAAAHQCTAVNTAMSMMSGLETAQPLNVSYALLSQKGSALNYAWVMAGCTIVAASAMAVLSAVERRKTIRKSNTTTSTGINLFELHRS</sequence>
<keyword evidence="3" id="KW-1185">Reference proteome</keyword>
<feature type="transmembrane region" description="Helical" evidence="1">
    <location>
        <begin position="175"/>
        <end position="193"/>
    </location>
</feature>
<evidence type="ECO:0000256" key="1">
    <source>
        <dbReference type="SAM" id="Phobius"/>
    </source>
</evidence>